<proteinExistence type="predicted"/>
<evidence type="ECO:0000313" key="3">
    <source>
        <dbReference type="Proteomes" id="UP001579974"/>
    </source>
</evidence>
<sequence length="114" mass="13158">MSGHSHRGEHREREKVIIFTNDGNEISGTLEALEDGLVKLRHVTVRKNGKLRLRTSSLFVVLDKIDSFHRKMSHHHHHEHHHKHHHDCGCDDAFDSQPEEVITSESSSDLVFDD</sequence>
<evidence type="ECO:0008006" key="4">
    <source>
        <dbReference type="Google" id="ProtNLM"/>
    </source>
</evidence>
<feature type="compositionally biased region" description="Basic residues" evidence="1">
    <location>
        <begin position="70"/>
        <end position="86"/>
    </location>
</feature>
<dbReference type="Proteomes" id="UP001579974">
    <property type="component" value="Unassembled WGS sequence"/>
</dbReference>
<name>A0ABV5AG66_9BACL</name>
<feature type="compositionally biased region" description="Polar residues" evidence="1">
    <location>
        <begin position="103"/>
        <end position="114"/>
    </location>
</feature>
<evidence type="ECO:0000313" key="2">
    <source>
        <dbReference type="EMBL" id="MFB5191263.1"/>
    </source>
</evidence>
<protein>
    <recommendedName>
        <fullName evidence="4">LSM domain-containing protein</fullName>
    </recommendedName>
</protein>
<feature type="region of interest" description="Disordered" evidence="1">
    <location>
        <begin position="70"/>
        <end position="114"/>
    </location>
</feature>
<evidence type="ECO:0000256" key="1">
    <source>
        <dbReference type="SAM" id="MobiDB-lite"/>
    </source>
</evidence>
<accession>A0ABV5AG66</accession>
<organism evidence="2 3">
    <name type="scientific">Alicyclobacillus fastidiosus</name>
    <dbReference type="NCBI Taxonomy" id="392011"/>
    <lineage>
        <taxon>Bacteria</taxon>
        <taxon>Bacillati</taxon>
        <taxon>Bacillota</taxon>
        <taxon>Bacilli</taxon>
        <taxon>Bacillales</taxon>
        <taxon>Alicyclobacillaceae</taxon>
        <taxon>Alicyclobacillus</taxon>
    </lineage>
</organism>
<keyword evidence="3" id="KW-1185">Reference proteome</keyword>
<dbReference type="EMBL" id="JBDXSU010000010">
    <property type="protein sequence ID" value="MFB5191263.1"/>
    <property type="molecule type" value="Genomic_DNA"/>
</dbReference>
<dbReference type="RefSeq" id="WP_275473879.1">
    <property type="nucleotide sequence ID" value="NZ_CP162940.1"/>
</dbReference>
<gene>
    <name evidence="2" type="ORF">KKP3000_000034</name>
</gene>
<comment type="caution">
    <text evidence="2">The sequence shown here is derived from an EMBL/GenBank/DDBJ whole genome shotgun (WGS) entry which is preliminary data.</text>
</comment>
<reference evidence="2 3" key="1">
    <citation type="journal article" date="2024" name="Int. J. Mol. Sci.">
        <title>Exploration of Alicyclobacillus spp. Genome in Search of Antibiotic Resistance.</title>
        <authorList>
            <person name="Bucka-Kolendo J."/>
            <person name="Kiousi D.E."/>
            <person name="Dekowska A."/>
            <person name="Mikolajczuk-Szczyrba A."/>
            <person name="Karadedos D.M."/>
            <person name="Michael P."/>
            <person name="Galanis A."/>
            <person name="Sokolowska B."/>
        </authorList>
    </citation>
    <scope>NUCLEOTIDE SEQUENCE [LARGE SCALE GENOMIC DNA]</scope>
    <source>
        <strain evidence="2 3">KKP 3000</strain>
    </source>
</reference>